<organism evidence="1 2">
    <name type="scientific">Elysia crispata</name>
    <name type="common">lettuce slug</name>
    <dbReference type="NCBI Taxonomy" id="231223"/>
    <lineage>
        <taxon>Eukaryota</taxon>
        <taxon>Metazoa</taxon>
        <taxon>Spiralia</taxon>
        <taxon>Lophotrochozoa</taxon>
        <taxon>Mollusca</taxon>
        <taxon>Gastropoda</taxon>
        <taxon>Heterobranchia</taxon>
        <taxon>Euthyneura</taxon>
        <taxon>Panpulmonata</taxon>
        <taxon>Sacoglossa</taxon>
        <taxon>Placobranchoidea</taxon>
        <taxon>Plakobranchidae</taxon>
        <taxon>Elysia</taxon>
    </lineage>
</organism>
<dbReference type="EMBL" id="JAWDGP010005592">
    <property type="protein sequence ID" value="KAK3755660.1"/>
    <property type="molecule type" value="Genomic_DNA"/>
</dbReference>
<gene>
    <name evidence="1" type="ORF">RRG08_014626</name>
</gene>
<reference evidence="1" key="1">
    <citation type="journal article" date="2023" name="G3 (Bethesda)">
        <title>A reference genome for the long-term kleptoplast-retaining sea slug Elysia crispata morphotype clarki.</title>
        <authorList>
            <person name="Eastman K.E."/>
            <person name="Pendleton A.L."/>
            <person name="Shaikh M.A."/>
            <person name="Suttiyut T."/>
            <person name="Ogas R."/>
            <person name="Tomko P."/>
            <person name="Gavelis G."/>
            <person name="Widhalm J.R."/>
            <person name="Wisecaver J.H."/>
        </authorList>
    </citation>
    <scope>NUCLEOTIDE SEQUENCE</scope>
    <source>
        <strain evidence="1">ECLA1</strain>
    </source>
</reference>
<evidence type="ECO:0000313" key="1">
    <source>
        <dbReference type="EMBL" id="KAK3755660.1"/>
    </source>
</evidence>
<dbReference type="AlphaFoldDB" id="A0AAE0YRH4"/>
<proteinExistence type="predicted"/>
<keyword evidence="2" id="KW-1185">Reference proteome</keyword>
<comment type="caution">
    <text evidence="1">The sequence shown here is derived from an EMBL/GenBank/DDBJ whole genome shotgun (WGS) entry which is preliminary data.</text>
</comment>
<accession>A0AAE0YRH4</accession>
<name>A0AAE0YRH4_9GAST</name>
<dbReference type="Proteomes" id="UP001283361">
    <property type="component" value="Unassembled WGS sequence"/>
</dbReference>
<protein>
    <submittedName>
        <fullName evidence="1">Uncharacterized protein</fullName>
    </submittedName>
</protein>
<sequence>MRFGSVVMATQQFTVLNHGLWQWLMSLWYMYRVEWALRLVSSETLSRSVARTIQKPRQFKLNKAAPKKDAVHWPACLSGSRATRAVQAKQSQLWSLTTVHYPGTVWAVKWPVLMET</sequence>
<evidence type="ECO:0000313" key="2">
    <source>
        <dbReference type="Proteomes" id="UP001283361"/>
    </source>
</evidence>